<feature type="compositionally biased region" description="Low complexity" evidence="1">
    <location>
        <begin position="369"/>
        <end position="383"/>
    </location>
</feature>
<dbReference type="Proteomes" id="UP001358614">
    <property type="component" value="Chromosome 1"/>
</dbReference>
<evidence type="ECO:0000256" key="1">
    <source>
        <dbReference type="SAM" id="MobiDB-lite"/>
    </source>
</evidence>
<feature type="region of interest" description="Disordered" evidence="1">
    <location>
        <begin position="365"/>
        <end position="391"/>
    </location>
</feature>
<feature type="compositionally biased region" description="Acidic residues" evidence="1">
    <location>
        <begin position="626"/>
        <end position="636"/>
    </location>
</feature>
<sequence length="684" mass="74377">MVFQSHTNYISAQLQVKLENEGVIDMLGGPNTGTSYSLPGHIIISLPALPAPLEGRLREVKDLKIVMEGKSEFWDDHGRYTPMRLYSTTLTLATPSKPLLLPSHDPSRAYAQRIQLAVSFDMRLPGWLPPSHDSEMTTISYGLIAHSTIGWTEPATTTYASPNISSSSSSSSHSSSDSDVSMECIIPVRPVIMKPKSSKPFESIFGNHSLLAKSFEKSSSKWTPFTIQRHRMPSAVVPYSQGATERHFTLRPESDSTSPVECVVTVPDWVDVNGEEKSLKVSLRVRARKPVAEPMEVDTPEASSNGSTSTSTSSSSAADEEGSVLGGGSRELASIPMERSSGKAKRAESDLSTYILELGMEVEETERYSSTPSQSFTSSFPLPSEQPTRNSSVNQLISPRMGYADGTGSFLGYDERPFKGMRTRQCLLSDDGNQRNFFFADKGLGLGDKWRKVNVILPMPSLESGKGLSTRPQPELDGPFLRIRHDLKIRVVCRSPGSEDDTQVVILSTPIKFGTRPSTMPSFKDKPTPLPAYIQLFHENGDLRERDPLPVYTGSTPTPSPPATEVPVPDTPAPSYASLYPLTTRPCSSRSPSPSSYDDSASVASSSGSSSLGRRERSSSPSPSSSEDEPEPEPMDIDSIASSSDEDDRVENNNGRTRSSNGGGVQVQSRKVARTIPRGIRTTA</sequence>
<evidence type="ECO:0000313" key="3">
    <source>
        <dbReference type="Proteomes" id="UP001358614"/>
    </source>
</evidence>
<gene>
    <name evidence="2" type="ORF">V865_003688</name>
</gene>
<dbReference type="GeneID" id="91102491"/>
<dbReference type="AlphaFoldDB" id="A0AAX4KGR4"/>
<accession>A0AAX4KGR4</accession>
<evidence type="ECO:0008006" key="4">
    <source>
        <dbReference type="Google" id="ProtNLM"/>
    </source>
</evidence>
<dbReference type="RefSeq" id="XP_066083574.1">
    <property type="nucleotide sequence ID" value="XM_066227477.1"/>
</dbReference>
<reference evidence="2 3" key="1">
    <citation type="submission" date="2024-01" db="EMBL/GenBank/DDBJ databases">
        <title>Comparative genomics of Cryptococcus and Kwoniella reveals pathogenesis evolution and contrasting modes of karyotype evolution via chromosome fusion or intercentromeric recombination.</title>
        <authorList>
            <person name="Coelho M.A."/>
            <person name="David-Palma M."/>
            <person name="Shea T."/>
            <person name="Bowers K."/>
            <person name="McGinley-Smith S."/>
            <person name="Mohammad A.W."/>
            <person name="Gnirke A."/>
            <person name="Yurkov A.M."/>
            <person name="Nowrousian M."/>
            <person name="Sun S."/>
            <person name="Cuomo C.A."/>
            <person name="Heitman J."/>
        </authorList>
    </citation>
    <scope>NUCLEOTIDE SEQUENCE [LARGE SCALE GENOMIC DNA]</scope>
    <source>
        <strain evidence="2 3">PYCC6329</strain>
    </source>
</reference>
<proteinExistence type="predicted"/>
<organism evidence="2 3">
    <name type="scientific">Kwoniella europaea PYCC6329</name>
    <dbReference type="NCBI Taxonomy" id="1423913"/>
    <lineage>
        <taxon>Eukaryota</taxon>
        <taxon>Fungi</taxon>
        <taxon>Dikarya</taxon>
        <taxon>Basidiomycota</taxon>
        <taxon>Agaricomycotina</taxon>
        <taxon>Tremellomycetes</taxon>
        <taxon>Tremellales</taxon>
        <taxon>Cryptococcaceae</taxon>
        <taxon>Kwoniella</taxon>
    </lineage>
</organism>
<feature type="compositionally biased region" description="Pro residues" evidence="1">
    <location>
        <begin position="558"/>
        <end position="572"/>
    </location>
</feature>
<evidence type="ECO:0000313" key="2">
    <source>
        <dbReference type="EMBL" id="WWD05607.1"/>
    </source>
</evidence>
<name>A0AAX4KGR4_9TREE</name>
<keyword evidence="3" id="KW-1185">Reference proteome</keyword>
<protein>
    <recommendedName>
        <fullName evidence="4">Arrestin-like N-terminal domain-containing protein</fullName>
    </recommendedName>
</protein>
<feature type="compositionally biased region" description="Low complexity" evidence="1">
    <location>
        <begin position="301"/>
        <end position="317"/>
    </location>
</feature>
<feature type="compositionally biased region" description="Low complexity" evidence="1">
    <location>
        <begin position="585"/>
        <end position="612"/>
    </location>
</feature>
<feature type="region of interest" description="Disordered" evidence="1">
    <location>
        <begin position="291"/>
        <end position="348"/>
    </location>
</feature>
<dbReference type="EMBL" id="CP144089">
    <property type="protein sequence ID" value="WWD05607.1"/>
    <property type="molecule type" value="Genomic_DNA"/>
</dbReference>
<feature type="region of interest" description="Disordered" evidence="1">
    <location>
        <begin position="543"/>
        <end position="684"/>
    </location>
</feature>
<dbReference type="KEGG" id="ker:91102491"/>